<comment type="caution">
    <text evidence="2">The sequence shown here is derived from an EMBL/GenBank/DDBJ whole genome shotgun (WGS) entry which is preliminary data.</text>
</comment>
<dbReference type="InterPro" id="IPR016181">
    <property type="entry name" value="Acyl_CoA_acyltransferase"/>
</dbReference>
<dbReference type="InterPro" id="IPR036527">
    <property type="entry name" value="SCP2_sterol-bd_dom_sf"/>
</dbReference>
<dbReference type="EMBL" id="JANUCP010000002">
    <property type="protein sequence ID" value="MCS3918577.1"/>
    <property type="molecule type" value="Genomic_DNA"/>
</dbReference>
<reference evidence="2 3" key="1">
    <citation type="submission" date="2022-08" db="EMBL/GenBank/DDBJ databases">
        <title>Bacterial and archaeal communities from various locations to study Microbial Dark Matter (Phase II).</title>
        <authorList>
            <person name="Stepanauskas R."/>
        </authorList>
    </citation>
    <scope>NUCLEOTIDE SEQUENCE [LARGE SCALE GENOMIC DNA]</scope>
    <source>
        <strain evidence="2 3">PD1</strain>
    </source>
</reference>
<dbReference type="PROSITE" id="PS51186">
    <property type="entry name" value="GNAT"/>
    <property type="match status" value="1"/>
</dbReference>
<dbReference type="InterPro" id="IPR051554">
    <property type="entry name" value="Acetyltransferase_Eis"/>
</dbReference>
<dbReference type="InterPro" id="IPR025559">
    <property type="entry name" value="Eis_dom"/>
</dbReference>
<organism evidence="2 3">
    <name type="scientific">Candidatus Fervidibacter sacchari</name>
    <dbReference type="NCBI Taxonomy" id="1448929"/>
    <lineage>
        <taxon>Bacteria</taxon>
        <taxon>Candidatus Fervidibacterota</taxon>
        <taxon>Candidatus Fervidibacter</taxon>
    </lineage>
</organism>
<dbReference type="InterPro" id="IPR000182">
    <property type="entry name" value="GNAT_dom"/>
</dbReference>
<dbReference type="RefSeq" id="WP_259094554.1">
    <property type="nucleotide sequence ID" value="NZ_CP130454.1"/>
</dbReference>
<evidence type="ECO:0000313" key="3">
    <source>
        <dbReference type="Proteomes" id="UP001204798"/>
    </source>
</evidence>
<dbReference type="SUPFAM" id="SSF55718">
    <property type="entry name" value="SCP-like"/>
    <property type="match status" value="1"/>
</dbReference>
<dbReference type="Proteomes" id="UP001204798">
    <property type="component" value="Unassembled WGS sequence"/>
</dbReference>
<proteinExistence type="predicted"/>
<evidence type="ECO:0000313" key="2">
    <source>
        <dbReference type="EMBL" id="MCS3918577.1"/>
    </source>
</evidence>
<dbReference type="Pfam" id="PF13527">
    <property type="entry name" value="Acetyltransf_9"/>
    <property type="match status" value="1"/>
</dbReference>
<name>A0ABT2EKW7_9BACT</name>
<protein>
    <submittedName>
        <fullName evidence="2">Acetyltransferase</fullName>
    </submittedName>
</protein>
<dbReference type="PANTHER" id="PTHR37817">
    <property type="entry name" value="N-ACETYLTRANSFERASE EIS"/>
    <property type="match status" value="1"/>
</dbReference>
<dbReference type="Gene3D" id="3.40.630.30">
    <property type="match status" value="2"/>
</dbReference>
<dbReference type="CDD" id="cd04301">
    <property type="entry name" value="NAT_SF"/>
    <property type="match status" value="1"/>
</dbReference>
<sequence>MEVTQQAGEVRIERVRDGNSWFFRLFYNDEPVSRLWVHDLNVRFGEAVVRMGGIGGVWTEEAYRKRGFARRLLETANDYMRDEGFDIASLFGISNFYERWGYVPVGAEYRLKVQVDNLKSTELKHRVMDFCEGHRLDVLRIYEQNNLHRICSVVRNPESWTGFVRGTDWFVEADVKVFVNELGEVVGYVSLDKVAERTAIAEVGFATPKVFESIVAFLAQRASEHGHDEITLLLPPDHEFAIYLRRYGCIAVQEFNHSGGFMARIINLESLMAKLSAELSRRVAKESWLNGCEKDFAIVTDIGEVLVRVRSGRVEVEPVAYASVAERLELPQGKLTQLLMGYQTIDTLMAAQDVRCSPDLVPLLRVLFPPAYPYIWWSDRF</sequence>
<feature type="domain" description="N-acetyltransferase" evidence="1">
    <location>
        <begin position="1"/>
        <end position="122"/>
    </location>
</feature>
<keyword evidence="3" id="KW-1185">Reference proteome</keyword>
<gene>
    <name evidence="2" type="ORF">M2350_000977</name>
</gene>
<dbReference type="Pfam" id="PF13530">
    <property type="entry name" value="SCP2_2"/>
    <property type="match status" value="1"/>
</dbReference>
<dbReference type="PANTHER" id="PTHR37817:SF1">
    <property type="entry name" value="N-ACETYLTRANSFERASE EIS"/>
    <property type="match status" value="1"/>
</dbReference>
<evidence type="ECO:0000259" key="1">
    <source>
        <dbReference type="PROSITE" id="PS51186"/>
    </source>
</evidence>
<dbReference type="Gene3D" id="3.30.1050.10">
    <property type="entry name" value="SCP2 sterol-binding domain"/>
    <property type="match status" value="1"/>
</dbReference>
<accession>A0ABT2EKW7</accession>
<dbReference type="SUPFAM" id="SSF55729">
    <property type="entry name" value="Acyl-CoA N-acyltransferases (Nat)"/>
    <property type="match status" value="1"/>
</dbReference>